<feature type="compositionally biased region" description="Gly residues" evidence="1">
    <location>
        <begin position="876"/>
        <end position="895"/>
    </location>
</feature>
<feature type="compositionally biased region" description="Low complexity" evidence="1">
    <location>
        <begin position="21"/>
        <end position="35"/>
    </location>
</feature>
<dbReference type="STRING" id="269621.A0A238FD52"/>
<feature type="region of interest" description="Disordered" evidence="1">
    <location>
        <begin position="572"/>
        <end position="708"/>
    </location>
</feature>
<gene>
    <name evidence="3" type="ORF">BQ2448_3461</name>
</gene>
<feature type="compositionally biased region" description="Acidic residues" evidence="1">
    <location>
        <begin position="699"/>
        <end position="708"/>
    </location>
</feature>
<feature type="compositionally biased region" description="Basic and acidic residues" evidence="1">
    <location>
        <begin position="344"/>
        <end position="357"/>
    </location>
</feature>
<dbReference type="GO" id="GO:0001156">
    <property type="term" value="F:TFIIIC-class transcription factor complex binding"/>
    <property type="evidence" value="ECO:0007669"/>
    <property type="project" value="TreeGrafter"/>
</dbReference>
<dbReference type="OrthoDB" id="2537580at2759"/>
<dbReference type="GO" id="GO:0070898">
    <property type="term" value="P:RNA polymerase III preinitiation complex assembly"/>
    <property type="evidence" value="ECO:0007669"/>
    <property type="project" value="TreeGrafter"/>
</dbReference>
<dbReference type="SMART" id="SM00717">
    <property type="entry name" value="SANT"/>
    <property type="match status" value="1"/>
</dbReference>
<feature type="compositionally biased region" description="Basic and acidic residues" evidence="1">
    <location>
        <begin position="69"/>
        <end position="80"/>
    </location>
</feature>
<name>A0A238FD52_9BASI</name>
<feature type="compositionally biased region" description="Polar residues" evidence="1">
    <location>
        <begin position="237"/>
        <end position="247"/>
    </location>
</feature>
<dbReference type="PANTHER" id="PTHR22929:SF0">
    <property type="entry name" value="TRANSCRIPTION FACTOR TFIIIB COMPONENT B'' HOMOLOG"/>
    <property type="match status" value="1"/>
</dbReference>
<dbReference type="Pfam" id="PF15963">
    <property type="entry name" value="Myb_DNA-bind_7"/>
    <property type="match status" value="1"/>
</dbReference>
<dbReference type="SUPFAM" id="SSF46689">
    <property type="entry name" value="Homeodomain-like"/>
    <property type="match status" value="1"/>
</dbReference>
<feature type="compositionally biased region" description="Polar residues" evidence="1">
    <location>
        <begin position="185"/>
        <end position="200"/>
    </location>
</feature>
<feature type="compositionally biased region" description="Basic and acidic residues" evidence="1">
    <location>
        <begin position="930"/>
        <end position="949"/>
    </location>
</feature>
<feature type="compositionally biased region" description="Basic and acidic residues" evidence="1">
    <location>
        <begin position="587"/>
        <end position="598"/>
    </location>
</feature>
<keyword evidence="4" id="KW-1185">Reference proteome</keyword>
<feature type="compositionally biased region" description="Basic and acidic residues" evidence="1">
    <location>
        <begin position="662"/>
        <end position="671"/>
    </location>
</feature>
<proteinExistence type="predicted"/>
<feature type="compositionally biased region" description="Basic and acidic residues" evidence="1">
    <location>
        <begin position="863"/>
        <end position="872"/>
    </location>
</feature>
<evidence type="ECO:0000313" key="3">
    <source>
        <dbReference type="EMBL" id="SCV70699.1"/>
    </source>
</evidence>
<feature type="compositionally biased region" description="Basic residues" evidence="1">
    <location>
        <begin position="599"/>
        <end position="612"/>
    </location>
</feature>
<feature type="region of interest" description="Disordered" evidence="1">
    <location>
        <begin position="863"/>
        <end position="949"/>
    </location>
</feature>
<sequence length="949" mass="102677">MSTTSRINKSTTRFVPKRKNASSSSFPRASSTTPSLASVGTGTATPRVGAATVGLNALGGIEEFDLDQDQDRGPEGEAFKEPALPSASSSSTSFGKRIGSGIGFAPRDPTLRETTTTTTTGQGSSSPTRPPMIASSSSNAPSSSLASTSRPLLFTPRDPTLSSQPTTAAPAPPTVSSPSTGGPKSLSTRPSAQAQSRSKTPSPPIASALSTIEEPAHFPSLPPTPTAEEDERDQEMVPSTSSLSTTNGRRKRVPRNAAIVRDKAAKAGSSQAPTHEEGGDDDNSSDQEIAAPAIIKGKKLATTKCGQVKRGQTGKMGTRATAVKKNPRVGERRSTRTAVLSPQKGKEKGKGKGRLFEPETSEEEEEEELPRATAASSAATRNKTATKRANTAVTTKGGRGGRPTKKSKVRDEDDSDEAAGPHEKGVTAPLTKRRPAKGKGKANDKSGNGGGVGLQALLAAANAATEDEEYQMTDDAAPAEAGEAETSDDTDTDDDDDSDDSDKDGSDDSQATAIGADGSQTKTKKKSKKQRMMDKARRAVMRESRHRFVPHKKLKDLDPALTTMSEIATGKDQWDGRVSTRGKALQKKHEMTKQERTEKRHRTKRHMKRRQKGLPSDTEDEEQGQVMMGFIEAAHQRGDALPEGTGENGAASEEDDELADPNDQRPPRQVEIETPEPPSIEERLRAAMVGNENDKEGTPEEDDDDEDRFVETGYAAQVRLIDGEFRVDEASLEVDRAQQARNTQLEPLERVEDNQQNKYTNSASWGKARTTAKWTAYETEVFYDALRQFGTDFEMIAGLFPTRTRRQIKSKWVREDRENPKKITAALMNKKEIDLNHYAALTGQDLSGPVPEDPMDRINRHREETEKQERENSVMPGGGGYAGPGRAGQGHGVPGAGRQVELEDVEEEGRAARQDGLDEDEEDNDEAEEEERRQREIDEEIARAETEEA</sequence>
<evidence type="ECO:0000313" key="4">
    <source>
        <dbReference type="Proteomes" id="UP000198372"/>
    </source>
</evidence>
<feature type="compositionally biased region" description="Low complexity" evidence="1">
    <location>
        <begin position="372"/>
        <end position="396"/>
    </location>
</feature>
<feature type="compositionally biased region" description="Low complexity" evidence="1">
    <location>
        <begin position="454"/>
        <end position="464"/>
    </location>
</feature>
<dbReference type="Proteomes" id="UP000198372">
    <property type="component" value="Unassembled WGS sequence"/>
</dbReference>
<organism evidence="3 4">
    <name type="scientific">Microbotryum intermedium</name>
    <dbReference type="NCBI Taxonomy" id="269621"/>
    <lineage>
        <taxon>Eukaryota</taxon>
        <taxon>Fungi</taxon>
        <taxon>Dikarya</taxon>
        <taxon>Basidiomycota</taxon>
        <taxon>Pucciniomycotina</taxon>
        <taxon>Microbotryomycetes</taxon>
        <taxon>Microbotryales</taxon>
        <taxon>Microbotryaceae</taxon>
        <taxon>Microbotryum</taxon>
    </lineage>
</organism>
<dbReference type="InterPro" id="IPR039467">
    <property type="entry name" value="TFIIIB_B''_Myb"/>
</dbReference>
<dbReference type="GO" id="GO:0000126">
    <property type="term" value="C:transcription factor TFIIIB complex"/>
    <property type="evidence" value="ECO:0007669"/>
    <property type="project" value="TreeGrafter"/>
</dbReference>
<feature type="compositionally biased region" description="Acidic residues" evidence="1">
    <location>
        <begin position="359"/>
        <end position="368"/>
    </location>
</feature>
<feature type="compositionally biased region" description="Basic and acidic residues" evidence="1">
    <location>
        <begin position="531"/>
        <end position="543"/>
    </location>
</feature>
<accession>A0A238FD52</accession>
<feature type="compositionally biased region" description="Low complexity" evidence="1">
    <location>
        <begin position="134"/>
        <end position="149"/>
    </location>
</feature>
<dbReference type="InterPro" id="IPR009057">
    <property type="entry name" value="Homeodomain-like_sf"/>
</dbReference>
<feature type="compositionally biased region" description="Acidic residues" evidence="1">
    <location>
        <begin position="917"/>
        <end position="929"/>
    </location>
</feature>
<feature type="compositionally biased region" description="Acidic residues" evidence="1">
    <location>
        <begin position="482"/>
        <end position="507"/>
    </location>
</feature>
<dbReference type="PROSITE" id="PS50090">
    <property type="entry name" value="MYB_LIKE"/>
    <property type="match status" value="1"/>
</dbReference>
<evidence type="ECO:0000256" key="1">
    <source>
        <dbReference type="SAM" id="MobiDB-lite"/>
    </source>
</evidence>
<feature type="compositionally biased region" description="Polar residues" evidence="1">
    <location>
        <begin position="1"/>
        <end position="13"/>
    </location>
</feature>
<dbReference type="CDD" id="cd00167">
    <property type="entry name" value="SANT"/>
    <property type="match status" value="1"/>
</dbReference>
<dbReference type="Gene3D" id="1.20.58.1880">
    <property type="match status" value="1"/>
</dbReference>
<feature type="compositionally biased region" description="Basic residues" evidence="1">
    <location>
        <begin position="431"/>
        <end position="440"/>
    </location>
</feature>
<evidence type="ECO:0000259" key="2">
    <source>
        <dbReference type="PROSITE" id="PS50090"/>
    </source>
</evidence>
<dbReference type="InterPro" id="IPR001005">
    <property type="entry name" value="SANT/Myb"/>
</dbReference>
<feature type="compositionally biased region" description="Basic residues" evidence="1">
    <location>
        <begin position="544"/>
        <end position="554"/>
    </location>
</feature>
<dbReference type="AlphaFoldDB" id="A0A238FD52"/>
<feature type="domain" description="Myb-like" evidence="2">
    <location>
        <begin position="766"/>
        <end position="812"/>
    </location>
</feature>
<dbReference type="EMBL" id="FMSP01000006">
    <property type="protein sequence ID" value="SCV70699.1"/>
    <property type="molecule type" value="Genomic_DNA"/>
</dbReference>
<protein>
    <submittedName>
        <fullName evidence="3">BQ2448_3461 protein</fullName>
    </submittedName>
</protein>
<feature type="compositionally biased region" description="Low complexity" evidence="1">
    <location>
        <begin position="159"/>
        <end position="169"/>
    </location>
</feature>
<reference evidence="4" key="1">
    <citation type="submission" date="2016-09" db="EMBL/GenBank/DDBJ databases">
        <authorList>
            <person name="Jeantristanb JTB J.-T."/>
            <person name="Ricardo R."/>
        </authorList>
    </citation>
    <scope>NUCLEOTIDE SEQUENCE [LARGE SCALE GENOMIC DNA]</scope>
</reference>
<feature type="region of interest" description="Disordered" evidence="1">
    <location>
        <begin position="1"/>
        <end position="46"/>
    </location>
</feature>
<feature type="region of interest" description="Disordered" evidence="1">
    <location>
        <begin position="62"/>
        <end position="556"/>
    </location>
</feature>
<dbReference type="PANTHER" id="PTHR22929">
    <property type="entry name" value="RNA POLYMERASE III TRANSCRIPTION INITIATION FACTOR B"/>
    <property type="match status" value="1"/>
</dbReference>